<evidence type="ECO:0000313" key="1">
    <source>
        <dbReference type="EMBL" id="GIX94217.1"/>
    </source>
</evidence>
<accession>A0AAV4PA48</accession>
<proteinExistence type="predicted"/>
<keyword evidence="2" id="KW-1185">Reference proteome</keyword>
<sequence length="69" mass="8085">MRTRELFITKRQLLNNCRTLSKLATESNHRMYNNLTLSFVCRISNPVPLGNPGIQHVIHQFFLASRHLH</sequence>
<protein>
    <submittedName>
        <fullName evidence="1">Uncharacterized protein</fullName>
    </submittedName>
</protein>
<dbReference type="AlphaFoldDB" id="A0AAV4PA48"/>
<reference evidence="1 2" key="1">
    <citation type="submission" date="2021-06" db="EMBL/GenBank/DDBJ databases">
        <title>Caerostris extrusa draft genome.</title>
        <authorList>
            <person name="Kono N."/>
            <person name="Arakawa K."/>
        </authorList>
    </citation>
    <scope>NUCLEOTIDE SEQUENCE [LARGE SCALE GENOMIC DNA]</scope>
</reference>
<gene>
    <name evidence="1" type="ORF">CEXT_146011</name>
</gene>
<dbReference type="Proteomes" id="UP001054945">
    <property type="component" value="Unassembled WGS sequence"/>
</dbReference>
<organism evidence="1 2">
    <name type="scientific">Caerostris extrusa</name>
    <name type="common">Bark spider</name>
    <name type="synonym">Caerostris bankana</name>
    <dbReference type="NCBI Taxonomy" id="172846"/>
    <lineage>
        <taxon>Eukaryota</taxon>
        <taxon>Metazoa</taxon>
        <taxon>Ecdysozoa</taxon>
        <taxon>Arthropoda</taxon>
        <taxon>Chelicerata</taxon>
        <taxon>Arachnida</taxon>
        <taxon>Araneae</taxon>
        <taxon>Araneomorphae</taxon>
        <taxon>Entelegynae</taxon>
        <taxon>Araneoidea</taxon>
        <taxon>Araneidae</taxon>
        <taxon>Caerostris</taxon>
    </lineage>
</organism>
<name>A0AAV4PA48_CAEEX</name>
<comment type="caution">
    <text evidence="1">The sequence shown here is derived from an EMBL/GenBank/DDBJ whole genome shotgun (WGS) entry which is preliminary data.</text>
</comment>
<evidence type="ECO:0000313" key="2">
    <source>
        <dbReference type="Proteomes" id="UP001054945"/>
    </source>
</evidence>
<dbReference type="EMBL" id="BPLR01004349">
    <property type="protein sequence ID" value="GIX94217.1"/>
    <property type="molecule type" value="Genomic_DNA"/>
</dbReference>